<keyword evidence="3" id="KW-0378">Hydrolase</keyword>
<dbReference type="SUPFAM" id="SSF53474">
    <property type="entry name" value="alpha/beta-Hydrolases"/>
    <property type="match status" value="1"/>
</dbReference>
<evidence type="ECO:0000259" key="2">
    <source>
        <dbReference type="Pfam" id="PF00561"/>
    </source>
</evidence>
<protein>
    <submittedName>
        <fullName evidence="3">Alpha/beta hydrolase</fullName>
    </submittedName>
</protein>
<organism evidence="3 4">
    <name type="scientific">Streptomonospora halophila</name>
    <dbReference type="NCBI Taxonomy" id="427369"/>
    <lineage>
        <taxon>Bacteria</taxon>
        <taxon>Bacillati</taxon>
        <taxon>Actinomycetota</taxon>
        <taxon>Actinomycetes</taxon>
        <taxon>Streptosporangiales</taxon>
        <taxon>Nocardiopsidaceae</taxon>
        <taxon>Streptomonospora</taxon>
    </lineage>
</organism>
<proteinExistence type="predicted"/>
<dbReference type="Proteomes" id="UP001499993">
    <property type="component" value="Unassembled WGS sequence"/>
</dbReference>
<name>A0ABP9GTI8_9ACTN</name>
<dbReference type="InterPro" id="IPR000073">
    <property type="entry name" value="AB_hydrolase_1"/>
</dbReference>
<dbReference type="Gene3D" id="3.40.50.1820">
    <property type="entry name" value="alpha/beta hydrolase"/>
    <property type="match status" value="1"/>
</dbReference>
<feature type="domain" description="AB hydrolase-1" evidence="2">
    <location>
        <begin position="60"/>
        <end position="136"/>
    </location>
</feature>
<dbReference type="RefSeq" id="WP_345558317.1">
    <property type="nucleotide sequence ID" value="NZ_BAABIK010000028.1"/>
</dbReference>
<dbReference type="GO" id="GO:0016787">
    <property type="term" value="F:hydrolase activity"/>
    <property type="evidence" value="ECO:0007669"/>
    <property type="project" value="UniProtKB-KW"/>
</dbReference>
<evidence type="ECO:0000313" key="3">
    <source>
        <dbReference type="EMBL" id="GAA4952692.1"/>
    </source>
</evidence>
<dbReference type="PANTHER" id="PTHR43433:SF5">
    <property type="entry name" value="AB HYDROLASE-1 DOMAIN-CONTAINING PROTEIN"/>
    <property type="match status" value="1"/>
</dbReference>
<keyword evidence="4" id="KW-1185">Reference proteome</keyword>
<reference evidence="4" key="1">
    <citation type="journal article" date="2019" name="Int. J. Syst. Evol. Microbiol.">
        <title>The Global Catalogue of Microorganisms (GCM) 10K type strain sequencing project: providing services to taxonomists for standard genome sequencing and annotation.</title>
        <authorList>
            <consortium name="The Broad Institute Genomics Platform"/>
            <consortium name="The Broad Institute Genome Sequencing Center for Infectious Disease"/>
            <person name="Wu L."/>
            <person name="Ma J."/>
        </authorList>
    </citation>
    <scope>NUCLEOTIDE SEQUENCE [LARGE SCALE GENOMIC DNA]</scope>
    <source>
        <strain evidence="4">JCM 18123</strain>
    </source>
</reference>
<dbReference type="EMBL" id="BAABIK010000028">
    <property type="protein sequence ID" value="GAA4952692.1"/>
    <property type="molecule type" value="Genomic_DNA"/>
</dbReference>
<dbReference type="PANTHER" id="PTHR43433">
    <property type="entry name" value="HYDROLASE, ALPHA/BETA FOLD FAMILY PROTEIN"/>
    <property type="match status" value="1"/>
</dbReference>
<comment type="caution">
    <text evidence="3">The sequence shown here is derived from an EMBL/GenBank/DDBJ whole genome shotgun (WGS) entry which is preliminary data.</text>
</comment>
<gene>
    <name evidence="3" type="ORF">GCM10023224_41820</name>
</gene>
<feature type="region of interest" description="Disordered" evidence="1">
    <location>
        <begin position="186"/>
        <end position="207"/>
    </location>
</feature>
<evidence type="ECO:0000313" key="4">
    <source>
        <dbReference type="Proteomes" id="UP001499993"/>
    </source>
</evidence>
<dbReference type="InterPro" id="IPR029058">
    <property type="entry name" value="AB_hydrolase_fold"/>
</dbReference>
<dbReference type="InterPro" id="IPR050471">
    <property type="entry name" value="AB_hydrolase"/>
</dbReference>
<sequence length="297" mass="31316">MTELTTREPVTATVEAPGATIHYDVRGDLSRATADAPVLMMVGSPMDASGFATLAGYFGDRPVVTYDPRGAGRSVRTDGAAETRPEEHAEDLRLVIEALGADRVDLFGSSGGALNALVLVSRHPERVRTLVAHEPPVVEVLPDRAVVAAVCEDIHDTYQRSGMGPAMAKFIALVQHEGPLPDDFAQRPAPDPALFGLPTEDDGSRDDPLLGQNIRNSPAHRLDYDALAAAPTRIVVAAGRESAAAMPGRAAIAVAARLGAEPVMFPSHHGGFMSGEFGMEGEPEAFAATLRRVLSQA</sequence>
<dbReference type="Pfam" id="PF00561">
    <property type="entry name" value="Abhydrolase_1"/>
    <property type="match status" value="1"/>
</dbReference>
<accession>A0ABP9GTI8</accession>
<evidence type="ECO:0000256" key="1">
    <source>
        <dbReference type="SAM" id="MobiDB-lite"/>
    </source>
</evidence>